<dbReference type="GO" id="GO:0016020">
    <property type="term" value="C:membrane"/>
    <property type="evidence" value="ECO:0007669"/>
    <property type="project" value="UniProtKB-SubCell"/>
</dbReference>
<dbReference type="OrthoDB" id="429813at2759"/>
<dbReference type="PANTHER" id="PTHR11011:SF60">
    <property type="entry name" value="FATTY ACYL-COA REDUCTASE-RELATED"/>
    <property type="match status" value="1"/>
</dbReference>
<dbReference type="Pfam" id="PF07993">
    <property type="entry name" value="NAD_binding_4"/>
    <property type="match status" value="1"/>
</dbReference>
<evidence type="ECO:0000259" key="13">
    <source>
        <dbReference type="Pfam" id="PF07993"/>
    </source>
</evidence>
<keyword evidence="5 11" id="KW-0521">NADP</keyword>
<gene>
    <name evidence="15" type="primary">LOC108074656</name>
</gene>
<dbReference type="GeneID" id="108074656"/>
<evidence type="ECO:0000256" key="9">
    <source>
        <dbReference type="ARBA" id="ARBA00023136"/>
    </source>
</evidence>
<dbReference type="Proteomes" id="UP001652661">
    <property type="component" value="Chromosome 2R"/>
</dbReference>
<evidence type="ECO:0000256" key="8">
    <source>
        <dbReference type="ARBA" id="ARBA00023098"/>
    </source>
</evidence>
<dbReference type="InterPro" id="IPR026055">
    <property type="entry name" value="FAR"/>
</dbReference>
<dbReference type="RefSeq" id="XP_017022262.1">
    <property type="nucleotide sequence ID" value="XM_017166773.3"/>
</dbReference>
<evidence type="ECO:0000256" key="1">
    <source>
        <dbReference type="ARBA" id="ARBA00004141"/>
    </source>
</evidence>
<feature type="transmembrane region" description="Helical" evidence="11">
    <location>
        <begin position="469"/>
        <end position="490"/>
    </location>
</feature>
<dbReference type="SUPFAM" id="SSF51735">
    <property type="entry name" value="NAD(P)-binding Rossmann-fold domains"/>
    <property type="match status" value="1"/>
</dbReference>
<evidence type="ECO:0000256" key="10">
    <source>
        <dbReference type="ARBA" id="ARBA00052530"/>
    </source>
</evidence>
<dbReference type="GO" id="GO:0005777">
    <property type="term" value="C:peroxisome"/>
    <property type="evidence" value="ECO:0007669"/>
    <property type="project" value="TreeGrafter"/>
</dbReference>
<dbReference type="CDD" id="cd09071">
    <property type="entry name" value="FAR_C"/>
    <property type="match status" value="1"/>
</dbReference>
<dbReference type="CDD" id="cd05236">
    <property type="entry name" value="FAR-N_SDR_e"/>
    <property type="match status" value="1"/>
</dbReference>
<evidence type="ECO:0000259" key="12">
    <source>
        <dbReference type="Pfam" id="PF03015"/>
    </source>
</evidence>
<keyword evidence="14" id="KW-1185">Reference proteome</keyword>
<comment type="catalytic activity">
    <reaction evidence="10 11">
        <text>a long-chain fatty acyl-CoA + 2 NADPH + 2 H(+) = a long-chain primary fatty alcohol + 2 NADP(+) + CoA</text>
        <dbReference type="Rhea" id="RHEA:52716"/>
        <dbReference type="ChEBI" id="CHEBI:15378"/>
        <dbReference type="ChEBI" id="CHEBI:57287"/>
        <dbReference type="ChEBI" id="CHEBI:57783"/>
        <dbReference type="ChEBI" id="CHEBI:58349"/>
        <dbReference type="ChEBI" id="CHEBI:77396"/>
        <dbReference type="ChEBI" id="CHEBI:83139"/>
        <dbReference type="EC" id="1.2.1.84"/>
    </reaction>
</comment>
<comment type="similarity">
    <text evidence="2 11">Belongs to the fatty acyl-CoA reductase family.</text>
</comment>
<dbReference type="InterPro" id="IPR033640">
    <property type="entry name" value="FAR_C"/>
</dbReference>
<dbReference type="OMA" id="WYYGLIR"/>
<name>A0A6P4I0D7_DROKI</name>
<keyword evidence="9 11" id="KW-0472">Membrane</keyword>
<dbReference type="PANTHER" id="PTHR11011">
    <property type="entry name" value="MALE STERILITY PROTEIN 2-RELATED"/>
    <property type="match status" value="1"/>
</dbReference>
<evidence type="ECO:0000256" key="6">
    <source>
        <dbReference type="ARBA" id="ARBA00022989"/>
    </source>
</evidence>
<dbReference type="InterPro" id="IPR013120">
    <property type="entry name" value="FAR_NAD-bd"/>
</dbReference>
<sequence>MEPGIPEFFKNKTVFLTGGSGFLGKVATEKLLRTTEVKRIYSLIRPKRGVSIEGRTSAWEKDPIFEVLLQAQPKALQRVTPIAGDCLEPDLGISEKDRKLLVNEVQVVIHGAATVRFDEAMHLSLAINVRATRLMLQLAKQMSQLVAFVHISTAYSNCVLTDIDERFYPENLKDDSDTILALSELLSDETLDSMTSTLVGSYPNTYTYTKALAEDVIRRESGDLPICIFRPAIVMPTYKDPLLGWADNLFGPLALIYGGARGIVRVVMAYNHVKIAVVPADYCANLTLACAWELGVKSKKETPPIYTLAPTETNHITYGSFIELLVVNRDNTPLSHMIWYPYILLVSPYLFPLATIFYHKIPGYFFDTLLRLTGRKPILTKLYQKVHKNIEVVRLFTTTTFNFGMTNTQRLLNTLTERDRSSYDFDMHRVDWNEYLRLCIDGIRRYIAKDPKNPESLAKALKLKDRLKYLHYAHALSLGIAVSYAVWTLVKLFI</sequence>
<dbReference type="GO" id="GO:0102965">
    <property type="term" value="F:alcohol-forming long-chain fatty acyl-CoA reductase activity"/>
    <property type="evidence" value="ECO:0007669"/>
    <property type="project" value="UniProtKB-EC"/>
</dbReference>
<evidence type="ECO:0000313" key="15">
    <source>
        <dbReference type="RefSeq" id="XP_017022262.1"/>
    </source>
</evidence>
<reference evidence="14" key="1">
    <citation type="submission" date="2025-05" db="UniProtKB">
        <authorList>
            <consortium name="RefSeq"/>
        </authorList>
    </citation>
    <scope>NUCLEOTIDE SEQUENCE [LARGE SCALE GENOMIC DNA]</scope>
    <source>
        <strain evidence="14">14028-0561.14</strain>
    </source>
</reference>
<reference evidence="15" key="2">
    <citation type="submission" date="2025-08" db="UniProtKB">
        <authorList>
            <consortium name="RefSeq"/>
        </authorList>
    </citation>
    <scope>IDENTIFICATION</scope>
    <source>
        <strain evidence="15">14028-0561.14</strain>
        <tissue evidence="15">Whole fly</tissue>
    </source>
</reference>
<dbReference type="GO" id="GO:0035336">
    <property type="term" value="P:long-chain fatty-acyl-CoA metabolic process"/>
    <property type="evidence" value="ECO:0007669"/>
    <property type="project" value="TreeGrafter"/>
</dbReference>
<feature type="transmembrane region" description="Helical" evidence="11">
    <location>
        <begin position="339"/>
        <end position="358"/>
    </location>
</feature>
<dbReference type="Gene3D" id="3.40.50.720">
    <property type="entry name" value="NAD(P)-binding Rossmann-like Domain"/>
    <property type="match status" value="1"/>
</dbReference>
<evidence type="ECO:0000256" key="7">
    <source>
        <dbReference type="ARBA" id="ARBA00023002"/>
    </source>
</evidence>
<feature type="domain" description="Thioester reductase (TE)" evidence="13">
    <location>
        <begin position="16"/>
        <end position="286"/>
    </location>
</feature>
<comment type="subcellular location">
    <subcellularLocation>
        <location evidence="1">Membrane</location>
        <topology evidence="1">Multi-pass membrane protein</topology>
    </subcellularLocation>
</comment>
<feature type="domain" description="Fatty acyl-CoA reductase C-terminal" evidence="12">
    <location>
        <begin position="358"/>
        <end position="450"/>
    </location>
</feature>
<dbReference type="EC" id="1.2.1.84" evidence="11"/>
<keyword evidence="8 11" id="KW-0443">Lipid metabolism</keyword>
<dbReference type="AlphaFoldDB" id="A0A6P4I0D7"/>
<accession>A0A6P4I0D7</accession>
<evidence type="ECO:0000256" key="2">
    <source>
        <dbReference type="ARBA" id="ARBA00005928"/>
    </source>
</evidence>
<keyword evidence="3 11" id="KW-0444">Lipid biosynthesis</keyword>
<dbReference type="Pfam" id="PF03015">
    <property type="entry name" value="Sterile"/>
    <property type="match status" value="1"/>
</dbReference>
<evidence type="ECO:0000256" key="3">
    <source>
        <dbReference type="ARBA" id="ARBA00022516"/>
    </source>
</evidence>
<dbReference type="GO" id="GO:0080019">
    <property type="term" value="F:alcohol-forming very long-chain fatty acyl-CoA reductase activity"/>
    <property type="evidence" value="ECO:0007669"/>
    <property type="project" value="InterPro"/>
</dbReference>
<protein>
    <recommendedName>
        <fullName evidence="11">Fatty acyl-CoA reductase</fullName>
        <ecNumber evidence="11">1.2.1.84</ecNumber>
    </recommendedName>
</protein>
<keyword evidence="7 11" id="KW-0560">Oxidoreductase</keyword>
<proteinExistence type="inferred from homology"/>
<evidence type="ECO:0000256" key="4">
    <source>
        <dbReference type="ARBA" id="ARBA00022692"/>
    </source>
</evidence>
<comment type="function">
    <text evidence="11">Catalyzes the reduction of fatty acyl-CoA to fatty alcohols.</text>
</comment>
<keyword evidence="4 11" id="KW-0812">Transmembrane</keyword>
<dbReference type="InterPro" id="IPR036291">
    <property type="entry name" value="NAD(P)-bd_dom_sf"/>
</dbReference>
<evidence type="ECO:0000256" key="11">
    <source>
        <dbReference type="RuleBase" id="RU363097"/>
    </source>
</evidence>
<organism evidence="14 15">
    <name type="scientific">Drosophila kikkawai</name>
    <name type="common">Fruit fly</name>
    <dbReference type="NCBI Taxonomy" id="30033"/>
    <lineage>
        <taxon>Eukaryota</taxon>
        <taxon>Metazoa</taxon>
        <taxon>Ecdysozoa</taxon>
        <taxon>Arthropoda</taxon>
        <taxon>Hexapoda</taxon>
        <taxon>Insecta</taxon>
        <taxon>Pterygota</taxon>
        <taxon>Neoptera</taxon>
        <taxon>Endopterygota</taxon>
        <taxon>Diptera</taxon>
        <taxon>Brachycera</taxon>
        <taxon>Muscomorpha</taxon>
        <taxon>Ephydroidea</taxon>
        <taxon>Drosophilidae</taxon>
        <taxon>Drosophila</taxon>
        <taxon>Sophophora</taxon>
    </lineage>
</organism>
<evidence type="ECO:0000256" key="5">
    <source>
        <dbReference type="ARBA" id="ARBA00022857"/>
    </source>
</evidence>
<evidence type="ECO:0000313" key="14">
    <source>
        <dbReference type="Proteomes" id="UP001652661"/>
    </source>
</evidence>
<keyword evidence="6 11" id="KW-1133">Transmembrane helix</keyword>
<dbReference type="FunFam" id="3.40.50.720:FF:000143">
    <property type="entry name" value="Fatty acyl-CoA reductase"/>
    <property type="match status" value="1"/>
</dbReference>